<comment type="caution">
    <text evidence="2">The sequence shown here is derived from an EMBL/GenBank/DDBJ whole genome shotgun (WGS) entry which is preliminary data.</text>
</comment>
<dbReference type="RefSeq" id="XP_070914135.1">
    <property type="nucleotide sequence ID" value="XM_071058034.1"/>
</dbReference>
<dbReference type="Proteomes" id="UP001628179">
    <property type="component" value="Unassembled WGS sequence"/>
</dbReference>
<keyword evidence="3" id="KW-1185">Reference proteome</keyword>
<feature type="region of interest" description="Disordered" evidence="1">
    <location>
        <begin position="405"/>
        <end position="444"/>
    </location>
</feature>
<protein>
    <submittedName>
        <fullName evidence="2">SH3 and multiple ankyrin repeat domains protein 2</fullName>
    </submittedName>
</protein>
<dbReference type="PANTHER" id="PTHR24198:SF165">
    <property type="entry name" value="ANKYRIN REPEAT-CONTAINING PROTEIN-RELATED"/>
    <property type="match status" value="1"/>
</dbReference>
<sequence length="444" mass="49279">MITTNSLPRPTGSVLEGNWPLLSAEIEKSHCDSFTDYALAMWPLLCKHLGKNARSRPPVDRRLGCIFLPTGGNHFMFHAWVDWIRDIHAVRTTFPVYSGFARPTDIICGLRGEQGPFFLACLLGLEDMVAAMVKEYPHLITKSQGGMDGLYLAICSTDEATVSILLEAGLSPNGSETHNKFVHAAIVGMEDTIRRMVDEFGAEINQHDENGETALASSLWRHDRIAEYLLSRGASSTAGGTDILVKAIRRRFTFNDETTIVDRLILGASPERLGMALKAALDREVADAKIVEKLLDAGAQTVFPGKKRTQSALGMAITLGHGKSVDVLQSKGLRPHPDELLYAWERDWADEVWHLLNAKMPLSPGVLRWYLARATQRVSSAEQEDDEILMRKWTNVVGLLSDLLGNEAEGPEEEHVYQPRDDDGDWDESDSEGSWYGAVDEYDS</sequence>
<gene>
    <name evidence="2" type="primary">SHANK2</name>
    <name evidence="2" type="ORF">MFIFM68171_02612</name>
</gene>
<evidence type="ECO:0000256" key="1">
    <source>
        <dbReference type="SAM" id="MobiDB-lite"/>
    </source>
</evidence>
<evidence type="ECO:0000313" key="2">
    <source>
        <dbReference type="EMBL" id="GAB1312402.1"/>
    </source>
</evidence>
<dbReference type="PANTHER" id="PTHR24198">
    <property type="entry name" value="ANKYRIN REPEAT AND PROTEIN KINASE DOMAIN-CONTAINING PROTEIN"/>
    <property type="match status" value="1"/>
</dbReference>
<dbReference type="GeneID" id="98173357"/>
<dbReference type="EMBL" id="BAAFSV010000001">
    <property type="protein sequence ID" value="GAB1312402.1"/>
    <property type="molecule type" value="Genomic_DNA"/>
</dbReference>
<reference evidence="2 3" key="1">
    <citation type="submission" date="2024-09" db="EMBL/GenBank/DDBJ databases">
        <title>Itraconazole resistance in Madurella fahalii resulting from another homologue of gene encoding cytochrome P450 14-alpha sterol demethylase (CYP51).</title>
        <authorList>
            <person name="Yoshioka I."/>
            <person name="Fahal A.H."/>
            <person name="Kaneko S."/>
            <person name="Yaguchi T."/>
        </authorList>
    </citation>
    <scope>NUCLEOTIDE SEQUENCE [LARGE SCALE GENOMIC DNA]</scope>
    <source>
        <strain evidence="2 3">IFM 68171</strain>
    </source>
</reference>
<dbReference type="InterPro" id="IPR036770">
    <property type="entry name" value="Ankyrin_rpt-contain_sf"/>
</dbReference>
<dbReference type="SUPFAM" id="SSF48403">
    <property type="entry name" value="Ankyrin repeat"/>
    <property type="match status" value="1"/>
</dbReference>
<organism evidence="2 3">
    <name type="scientific">Madurella fahalii</name>
    <dbReference type="NCBI Taxonomy" id="1157608"/>
    <lineage>
        <taxon>Eukaryota</taxon>
        <taxon>Fungi</taxon>
        <taxon>Dikarya</taxon>
        <taxon>Ascomycota</taxon>
        <taxon>Pezizomycotina</taxon>
        <taxon>Sordariomycetes</taxon>
        <taxon>Sordariomycetidae</taxon>
        <taxon>Sordariales</taxon>
        <taxon>Sordariales incertae sedis</taxon>
        <taxon>Madurella</taxon>
    </lineage>
</organism>
<dbReference type="Gene3D" id="1.25.40.20">
    <property type="entry name" value="Ankyrin repeat-containing domain"/>
    <property type="match status" value="1"/>
</dbReference>
<evidence type="ECO:0000313" key="3">
    <source>
        <dbReference type="Proteomes" id="UP001628179"/>
    </source>
</evidence>
<name>A0ABQ0G3T9_9PEZI</name>
<proteinExistence type="predicted"/>
<feature type="compositionally biased region" description="Acidic residues" evidence="1">
    <location>
        <begin position="422"/>
        <end position="431"/>
    </location>
</feature>
<accession>A0ABQ0G3T9</accession>